<keyword evidence="2 6" id="KW-0812">Transmembrane</keyword>
<dbReference type="EMBL" id="GIIL01007188">
    <property type="protein sequence ID" value="NOV50914.1"/>
    <property type="molecule type" value="Transcribed_RNA"/>
</dbReference>
<keyword evidence="4 6" id="KW-0472">Membrane</keyword>
<evidence type="ECO:0000256" key="5">
    <source>
        <dbReference type="ARBA" id="ARBA00025797"/>
    </source>
</evidence>
<dbReference type="GO" id="GO:0005789">
    <property type="term" value="C:endoplasmic reticulum membrane"/>
    <property type="evidence" value="ECO:0007669"/>
    <property type="project" value="TreeGrafter"/>
</dbReference>
<evidence type="ECO:0000313" key="7">
    <source>
        <dbReference type="EMBL" id="NOV50914.1"/>
    </source>
</evidence>
<accession>A0A6M2DY11</accession>
<feature type="transmembrane region" description="Helical" evidence="6">
    <location>
        <begin position="60"/>
        <end position="81"/>
    </location>
</feature>
<dbReference type="PANTHER" id="PTHR43220">
    <property type="match status" value="1"/>
</dbReference>
<evidence type="ECO:0000256" key="2">
    <source>
        <dbReference type="ARBA" id="ARBA00022692"/>
    </source>
</evidence>
<protein>
    <submittedName>
        <fullName evidence="7">Putative product</fullName>
    </submittedName>
</protein>
<evidence type="ECO:0000256" key="3">
    <source>
        <dbReference type="ARBA" id="ARBA00022989"/>
    </source>
</evidence>
<feature type="transmembrane region" description="Helical" evidence="6">
    <location>
        <begin position="12"/>
        <end position="31"/>
    </location>
</feature>
<proteinExistence type="inferred from homology"/>
<comment type="subcellular location">
    <subcellularLocation>
        <location evidence="1">Membrane</location>
        <topology evidence="1">Multi-pass membrane protein</topology>
    </subcellularLocation>
</comment>
<dbReference type="PANTHER" id="PTHR43220:SF18">
    <property type="entry name" value="TRANSMEMBRANE PROTEIN 41B"/>
    <property type="match status" value="1"/>
</dbReference>
<dbReference type="GO" id="GO:0000045">
    <property type="term" value="P:autophagosome assembly"/>
    <property type="evidence" value="ECO:0007669"/>
    <property type="project" value="TreeGrafter"/>
</dbReference>
<organism evidence="7">
    <name type="scientific">Xenopsylla cheopis</name>
    <name type="common">Oriental rat flea</name>
    <name type="synonym">Pulex cheopis</name>
    <dbReference type="NCBI Taxonomy" id="163159"/>
    <lineage>
        <taxon>Eukaryota</taxon>
        <taxon>Metazoa</taxon>
        <taxon>Ecdysozoa</taxon>
        <taxon>Arthropoda</taxon>
        <taxon>Hexapoda</taxon>
        <taxon>Insecta</taxon>
        <taxon>Pterygota</taxon>
        <taxon>Neoptera</taxon>
        <taxon>Endopterygota</taxon>
        <taxon>Siphonaptera</taxon>
        <taxon>Pulicidae</taxon>
        <taxon>Xenopsyllinae</taxon>
        <taxon>Xenopsylla</taxon>
    </lineage>
</organism>
<reference evidence="7" key="1">
    <citation type="submission" date="2020-03" db="EMBL/GenBank/DDBJ databases">
        <title>Transcriptomic Profiling of the Digestive Tract of the Rat Flea, Xenopsylla cheopis, Following Blood Feeding and Infection with Yersinia pestis.</title>
        <authorList>
            <person name="Bland D.M."/>
            <person name="Martens C.A."/>
            <person name="Virtaneva K."/>
            <person name="Kanakabandi K."/>
            <person name="Long D."/>
            <person name="Rosenke R."/>
            <person name="Saturday G.A."/>
            <person name="Hoyt F.H."/>
            <person name="Bruno D.P."/>
            <person name="Ribeiro J.M.C."/>
            <person name="Hinnebusch J."/>
        </authorList>
    </citation>
    <scope>NUCLEOTIDE SEQUENCE</scope>
</reference>
<sequence>MLFLRITPLLPNWFINLVAPVVGVPLFPFAFGTLFGVMPPSILAIQAGKTLNNLTSTSTLSWNSVLVLGGLAVGSLVPVLLRNKLKKKFE</sequence>
<evidence type="ECO:0000256" key="4">
    <source>
        <dbReference type="ARBA" id="ARBA00023136"/>
    </source>
</evidence>
<comment type="similarity">
    <text evidence="5">Belongs to the TMEM41 family.</text>
</comment>
<dbReference type="InterPro" id="IPR045014">
    <property type="entry name" value="TM41A/B"/>
</dbReference>
<evidence type="ECO:0000256" key="1">
    <source>
        <dbReference type="ARBA" id="ARBA00004141"/>
    </source>
</evidence>
<name>A0A6M2DY11_XENCH</name>
<dbReference type="AlphaFoldDB" id="A0A6M2DY11"/>
<evidence type="ECO:0000256" key="6">
    <source>
        <dbReference type="SAM" id="Phobius"/>
    </source>
</evidence>
<keyword evidence="3 6" id="KW-1133">Transmembrane helix</keyword>